<comment type="caution">
    <text evidence="1">The sequence shown here is derived from an EMBL/GenBank/DDBJ whole genome shotgun (WGS) entry which is preliminary data.</text>
</comment>
<dbReference type="EMBL" id="ABYU02000027">
    <property type="protein sequence ID" value="EEX21185.1"/>
    <property type="molecule type" value="Genomic_DNA"/>
</dbReference>
<proteinExistence type="predicted"/>
<organism evidence="1 2">
    <name type="scientific">Blautia hansenii DSM 20583</name>
    <dbReference type="NCBI Taxonomy" id="537007"/>
    <lineage>
        <taxon>Bacteria</taxon>
        <taxon>Bacillati</taxon>
        <taxon>Bacillota</taxon>
        <taxon>Clostridia</taxon>
        <taxon>Lachnospirales</taxon>
        <taxon>Lachnospiraceae</taxon>
        <taxon>Blautia</taxon>
    </lineage>
</organism>
<dbReference type="AlphaFoldDB" id="C9L939"/>
<keyword evidence="2" id="KW-1185">Reference proteome</keyword>
<dbReference type="RefSeq" id="WP_003021872.1">
    <property type="nucleotide sequence ID" value="NZ_CP022413.2"/>
</dbReference>
<evidence type="ECO:0000313" key="2">
    <source>
        <dbReference type="Proteomes" id="UP000003755"/>
    </source>
</evidence>
<gene>
    <name evidence="1" type="ORF">BLAHAN_05921</name>
</gene>
<protein>
    <submittedName>
        <fullName evidence="1">Uncharacterized protein</fullName>
    </submittedName>
</protein>
<sequence length="47" mass="5049">MNDGDSQGSKSIGKSGNESIVGFVGEGNEVMKNSVILVEKFDVQNFR</sequence>
<evidence type="ECO:0000313" key="1">
    <source>
        <dbReference type="EMBL" id="EEX21185.1"/>
    </source>
</evidence>
<dbReference type="Proteomes" id="UP000003755">
    <property type="component" value="Unassembled WGS sequence"/>
</dbReference>
<dbReference type="HOGENOM" id="CLU_3165172_0_0_9"/>
<reference evidence="1" key="1">
    <citation type="submission" date="2009-09" db="EMBL/GenBank/DDBJ databases">
        <authorList>
            <person name="Weinstock G."/>
            <person name="Sodergren E."/>
            <person name="Clifton S."/>
            <person name="Fulton L."/>
            <person name="Fulton B."/>
            <person name="Courtney L."/>
            <person name="Fronick C."/>
            <person name="Harrison M."/>
            <person name="Strong C."/>
            <person name="Farmer C."/>
            <person name="Delahaunty K."/>
            <person name="Markovic C."/>
            <person name="Hall O."/>
            <person name="Minx P."/>
            <person name="Tomlinson C."/>
            <person name="Mitreva M."/>
            <person name="Nelson J."/>
            <person name="Hou S."/>
            <person name="Wollam A."/>
            <person name="Pepin K.H."/>
            <person name="Johnson M."/>
            <person name="Bhonagiri V."/>
            <person name="Nash W.E."/>
            <person name="Warren W."/>
            <person name="Chinwalla A."/>
            <person name="Mardis E.R."/>
            <person name="Wilson R.K."/>
        </authorList>
    </citation>
    <scope>NUCLEOTIDE SEQUENCE [LARGE SCALE GENOMIC DNA]</scope>
    <source>
        <strain evidence="1">DSM 20583</strain>
    </source>
</reference>
<dbReference type="STRING" id="537007.BLAHAN_05921"/>
<accession>C9L939</accession>
<name>C9L939_BLAHA</name>